<evidence type="ECO:0000313" key="2">
    <source>
        <dbReference type="Proteomes" id="UP001165121"/>
    </source>
</evidence>
<organism evidence="1 2">
    <name type="scientific">Phytophthora fragariaefolia</name>
    <dbReference type="NCBI Taxonomy" id="1490495"/>
    <lineage>
        <taxon>Eukaryota</taxon>
        <taxon>Sar</taxon>
        <taxon>Stramenopiles</taxon>
        <taxon>Oomycota</taxon>
        <taxon>Peronosporomycetes</taxon>
        <taxon>Peronosporales</taxon>
        <taxon>Peronosporaceae</taxon>
        <taxon>Phytophthora</taxon>
    </lineage>
</organism>
<proteinExistence type="predicted"/>
<reference evidence="1" key="1">
    <citation type="submission" date="2023-04" db="EMBL/GenBank/DDBJ databases">
        <title>Phytophthora fragariaefolia NBRC 109709.</title>
        <authorList>
            <person name="Ichikawa N."/>
            <person name="Sato H."/>
            <person name="Tonouchi N."/>
        </authorList>
    </citation>
    <scope>NUCLEOTIDE SEQUENCE</scope>
    <source>
        <strain evidence="1">NBRC 109709</strain>
    </source>
</reference>
<keyword evidence="2" id="KW-1185">Reference proteome</keyword>
<accession>A0A9W6YDF8</accession>
<evidence type="ECO:0000313" key="1">
    <source>
        <dbReference type="EMBL" id="GMF61117.1"/>
    </source>
</evidence>
<gene>
    <name evidence="1" type="ORF">Pfra01_002660400</name>
</gene>
<sequence length="178" mass="19499">MLEQQDRSVQALRSCGRYLASVLQQQNRALTADALQASFTSTLAAATPSIQRFAVRQQEAAHMAPKVRCCLPAGSNALATAGCAALVKSSCRQESRSRTVDPRRGVYVALSQTQELEGRPGRAGKPFLMPLQIQQKLPRLVFECLRRSGATHSDDLHISATRTNGYIRVDHMQCGHHS</sequence>
<dbReference type="Proteomes" id="UP001165121">
    <property type="component" value="Unassembled WGS sequence"/>
</dbReference>
<dbReference type="EMBL" id="BSXT01005662">
    <property type="protein sequence ID" value="GMF61117.1"/>
    <property type="molecule type" value="Genomic_DNA"/>
</dbReference>
<protein>
    <submittedName>
        <fullName evidence="1">Unnamed protein product</fullName>
    </submittedName>
</protein>
<comment type="caution">
    <text evidence="1">The sequence shown here is derived from an EMBL/GenBank/DDBJ whole genome shotgun (WGS) entry which is preliminary data.</text>
</comment>
<dbReference type="AlphaFoldDB" id="A0A9W6YDF8"/>
<name>A0A9W6YDF8_9STRA</name>